<dbReference type="PANTHER" id="PTHR12941">
    <property type="entry name" value="ER MEMBRANE PROTEIN COMPLEX"/>
    <property type="match status" value="1"/>
</dbReference>
<dbReference type="GO" id="GO:0072546">
    <property type="term" value="C:EMC complex"/>
    <property type="evidence" value="ECO:0007669"/>
    <property type="project" value="InterPro"/>
</dbReference>
<sequence>MGEVELSCRAYVKMYLHSCLFPRCSINGLLLSSSSAGGAVCVTDCVPLLHSHLPLAPITQLALTQSQVDVWCAQTQQRIVGYYQANACASDCPTPCALKIADKIAEQFESAVLLMLDGSKMSPDDRVPPIVMYERRDSKWVLKDKHIMLRQWEETQAIASQMLESGDHALLVDFDGHLDDITKDWTNQTLNSKIAELSSPANGNI</sequence>
<accession>A0A3B5MAS2</accession>
<dbReference type="Pfam" id="PF03665">
    <property type="entry name" value="UPF0172"/>
    <property type="match status" value="1"/>
</dbReference>
<name>A0A3B5MAS2_9TELE</name>
<evidence type="ECO:0000256" key="1">
    <source>
        <dbReference type="ARBA" id="ARBA00007461"/>
    </source>
</evidence>
<keyword evidence="5" id="KW-1185">Reference proteome</keyword>
<organism evidence="4 5">
    <name type="scientific">Xiphophorus couchianus</name>
    <name type="common">Monterrey platyfish</name>
    <dbReference type="NCBI Taxonomy" id="32473"/>
    <lineage>
        <taxon>Eukaryota</taxon>
        <taxon>Metazoa</taxon>
        <taxon>Chordata</taxon>
        <taxon>Craniata</taxon>
        <taxon>Vertebrata</taxon>
        <taxon>Euteleostomi</taxon>
        <taxon>Actinopterygii</taxon>
        <taxon>Neopterygii</taxon>
        <taxon>Teleostei</taxon>
        <taxon>Neoteleostei</taxon>
        <taxon>Acanthomorphata</taxon>
        <taxon>Ovalentaria</taxon>
        <taxon>Atherinomorphae</taxon>
        <taxon>Cyprinodontiformes</taxon>
        <taxon>Poeciliidae</taxon>
        <taxon>Poeciliinae</taxon>
        <taxon>Xiphophorus</taxon>
    </lineage>
</organism>
<dbReference type="CDD" id="cd08060">
    <property type="entry name" value="MPN_UPF0172"/>
    <property type="match status" value="1"/>
</dbReference>
<dbReference type="PROSITE" id="PS50249">
    <property type="entry name" value="MPN"/>
    <property type="match status" value="1"/>
</dbReference>
<dbReference type="GeneTree" id="ENSGT00390000006738"/>
<dbReference type="InterPro" id="IPR005366">
    <property type="entry name" value="EMC8/9"/>
</dbReference>
<comment type="subunit">
    <text evidence="2">Component of the ER membrane protein complex (EMC). EMC8 and EMC9 are mutually exclusive subunits of the EMC complex.</text>
</comment>
<dbReference type="Ensembl" id="ENSXCOT00000020933.1">
    <property type="protein sequence ID" value="ENSXCOP00000020682.1"/>
    <property type="gene ID" value="ENSXCOG00000015405.1"/>
</dbReference>
<protein>
    <submittedName>
        <fullName evidence="4">ER membrane protein complex subunit 9</fullName>
    </submittedName>
</protein>
<dbReference type="PANTHER" id="PTHR12941:SF12">
    <property type="entry name" value="ER MEMBRANE PROTEIN COMPLEX SUBUNIT 9"/>
    <property type="match status" value="1"/>
</dbReference>
<reference evidence="4" key="2">
    <citation type="submission" date="2025-09" db="UniProtKB">
        <authorList>
            <consortium name="Ensembl"/>
        </authorList>
    </citation>
    <scope>IDENTIFICATION</scope>
</reference>
<evidence type="ECO:0000256" key="2">
    <source>
        <dbReference type="ARBA" id="ARBA00046436"/>
    </source>
</evidence>
<reference evidence="4" key="1">
    <citation type="submission" date="2025-08" db="UniProtKB">
        <authorList>
            <consortium name="Ensembl"/>
        </authorList>
    </citation>
    <scope>IDENTIFICATION</scope>
</reference>
<dbReference type="STRING" id="32473.ENSXCOP00000020682"/>
<dbReference type="InterPro" id="IPR037518">
    <property type="entry name" value="MPN"/>
</dbReference>
<feature type="domain" description="MPN" evidence="3">
    <location>
        <begin position="4"/>
        <end position="139"/>
    </location>
</feature>
<evidence type="ECO:0000313" key="4">
    <source>
        <dbReference type="Ensembl" id="ENSXCOP00000020682.1"/>
    </source>
</evidence>
<evidence type="ECO:0000259" key="3">
    <source>
        <dbReference type="PROSITE" id="PS50249"/>
    </source>
</evidence>
<proteinExistence type="inferred from homology"/>
<dbReference type="AlphaFoldDB" id="A0A3B5MAS2"/>
<gene>
    <name evidence="4" type="primary">EMC9</name>
</gene>
<comment type="similarity">
    <text evidence="1">Belongs to the EMC8/EMC9 family.</text>
</comment>
<evidence type="ECO:0000313" key="5">
    <source>
        <dbReference type="Proteomes" id="UP000261380"/>
    </source>
</evidence>
<dbReference type="Proteomes" id="UP000261380">
    <property type="component" value="Unplaced"/>
</dbReference>